<feature type="compositionally biased region" description="Basic residues" evidence="2">
    <location>
        <begin position="1"/>
        <end position="16"/>
    </location>
</feature>
<feature type="compositionally biased region" description="Polar residues" evidence="2">
    <location>
        <begin position="161"/>
        <end position="198"/>
    </location>
</feature>
<feature type="compositionally biased region" description="Low complexity" evidence="2">
    <location>
        <begin position="317"/>
        <end position="331"/>
    </location>
</feature>
<accession>A0A132B410</accession>
<proteinExistence type="predicted"/>
<dbReference type="GeneID" id="28826162"/>
<dbReference type="STRING" id="149040.A0A132B410"/>
<keyword evidence="4" id="KW-1185">Reference proteome</keyword>
<organism evidence="3 4">
    <name type="scientific">Mollisia scopiformis</name>
    <name type="common">Conifer needle endophyte fungus</name>
    <name type="synonym">Phialocephala scopiformis</name>
    <dbReference type="NCBI Taxonomy" id="149040"/>
    <lineage>
        <taxon>Eukaryota</taxon>
        <taxon>Fungi</taxon>
        <taxon>Dikarya</taxon>
        <taxon>Ascomycota</taxon>
        <taxon>Pezizomycotina</taxon>
        <taxon>Leotiomycetes</taxon>
        <taxon>Helotiales</taxon>
        <taxon>Mollisiaceae</taxon>
        <taxon>Mollisia</taxon>
    </lineage>
</organism>
<feature type="coiled-coil region" evidence="1">
    <location>
        <begin position="368"/>
        <end position="434"/>
    </location>
</feature>
<feature type="compositionally biased region" description="Low complexity" evidence="2">
    <location>
        <begin position="128"/>
        <end position="145"/>
    </location>
</feature>
<sequence length="628" mass="70764">MSHRNASHRNASHRARSSSGSQVLEANPERRHTTGSSRNISMSRQEERLQLRLSSNKHAPGAATGELIVEEGQTSSNRRLAPRTDASPRKEIEQAVKPLQTSMRQKDAQQTPNPIPDENSSKLPRARPSAPSNSLSPQSYSNSSQKDLVKQKPVLDLQGRRSVTFQLPTSSPELVTIPNTPLGRPSSQDTQKSQSRQEWQQIHMLAASVLRADVWDLRSQVHQMRASLREKQHAKAAADDILFRRISYMTARGLNLTDSGDSSPLSGQKSLTQLMDDCQQARNEYGPLEDDCTILEDRLSQQEFKLTRLEEQIYARNNEPQQNPNSPQSPYQDDEPSLSPSICSDDDNLEASGYHPLVNEYLSKLGDLDLMQERLDEFRDEKAALEGEKQSRQRFGLVLDAIDQEWLDDAEAEYSEIIGKIRALEKDLERLKQICLSKNLIDEGGDPTDFQSQEGSYFEKEEDLSSSDHVSEYVKYPLLLPHPGKKHQDTQIYEPQPDLASETAMTRINEWLLDKLRISPLDVSLLASTFESLYGTMSRDWQFLVLNAWYEDDTARMMSDLDETIRSSELSQENPRGSVHVLLAPSTRPPSVLSNDTEHSFPLTKFGSSKSITEKIVTPFGAIPQTPT</sequence>
<keyword evidence="1" id="KW-0175">Coiled coil</keyword>
<evidence type="ECO:0000256" key="2">
    <source>
        <dbReference type="SAM" id="MobiDB-lite"/>
    </source>
</evidence>
<dbReference type="KEGG" id="psco:LY89DRAFT_691933"/>
<dbReference type="Proteomes" id="UP000070700">
    <property type="component" value="Unassembled WGS sequence"/>
</dbReference>
<dbReference type="EMBL" id="KQ947441">
    <property type="protein sequence ID" value="KUJ07132.1"/>
    <property type="molecule type" value="Genomic_DNA"/>
</dbReference>
<evidence type="ECO:0000313" key="4">
    <source>
        <dbReference type="Proteomes" id="UP000070700"/>
    </source>
</evidence>
<dbReference type="RefSeq" id="XP_018061487.1">
    <property type="nucleotide sequence ID" value="XM_018216436.1"/>
</dbReference>
<dbReference type="AlphaFoldDB" id="A0A132B410"/>
<feature type="region of interest" description="Disordered" evidence="2">
    <location>
        <begin position="1"/>
        <end position="198"/>
    </location>
</feature>
<feature type="compositionally biased region" description="Polar residues" evidence="2">
    <location>
        <begin position="34"/>
        <end position="43"/>
    </location>
</feature>
<evidence type="ECO:0000313" key="3">
    <source>
        <dbReference type="EMBL" id="KUJ07132.1"/>
    </source>
</evidence>
<dbReference type="OrthoDB" id="3553547at2759"/>
<name>A0A132B410_MOLSC</name>
<reference evidence="3 4" key="1">
    <citation type="submission" date="2015-10" db="EMBL/GenBank/DDBJ databases">
        <title>Full genome of DAOMC 229536 Phialocephala scopiformis, a fungal endophyte of spruce producing the potent anti-insectan compound rugulosin.</title>
        <authorList>
            <consortium name="DOE Joint Genome Institute"/>
            <person name="Walker A.K."/>
            <person name="Frasz S.L."/>
            <person name="Seifert K.A."/>
            <person name="Miller J.D."/>
            <person name="Mondo S.J."/>
            <person name="Labutti K."/>
            <person name="Lipzen A."/>
            <person name="Dockter R."/>
            <person name="Kennedy M."/>
            <person name="Grigoriev I.V."/>
            <person name="Spatafora J.W."/>
        </authorList>
    </citation>
    <scope>NUCLEOTIDE SEQUENCE [LARGE SCALE GENOMIC DNA]</scope>
    <source>
        <strain evidence="3 4">CBS 120377</strain>
    </source>
</reference>
<gene>
    <name evidence="3" type="ORF">LY89DRAFT_691933</name>
</gene>
<protein>
    <submittedName>
        <fullName evidence="3">Uncharacterized protein</fullName>
    </submittedName>
</protein>
<feature type="compositionally biased region" description="Polar residues" evidence="2">
    <location>
        <begin position="99"/>
        <end position="112"/>
    </location>
</feature>
<feature type="region of interest" description="Disordered" evidence="2">
    <location>
        <begin position="316"/>
        <end position="350"/>
    </location>
</feature>
<dbReference type="InParanoid" id="A0A132B410"/>
<evidence type="ECO:0000256" key="1">
    <source>
        <dbReference type="SAM" id="Coils"/>
    </source>
</evidence>